<sequence length="57" mass="6462">MAIRLQVPLSGSPRPKVAFQQCCSPVAHLQMPLSFENLKIQTHVATQKRDIQPQQHQ</sequence>
<protein>
    <submittedName>
        <fullName evidence="1">Uncharacterized protein</fullName>
    </submittedName>
</protein>
<dbReference type="EMBL" id="GBRH01216268">
    <property type="protein sequence ID" value="JAD81627.1"/>
    <property type="molecule type" value="Transcribed_RNA"/>
</dbReference>
<proteinExistence type="predicted"/>
<accession>A0A0A9DD30</accession>
<reference evidence="1" key="1">
    <citation type="submission" date="2014-09" db="EMBL/GenBank/DDBJ databases">
        <authorList>
            <person name="Magalhaes I.L.F."/>
            <person name="Oliveira U."/>
            <person name="Santos F.R."/>
            <person name="Vidigal T.H.D.A."/>
            <person name="Brescovit A.D."/>
            <person name="Santos A.J."/>
        </authorList>
    </citation>
    <scope>NUCLEOTIDE SEQUENCE</scope>
    <source>
        <tissue evidence="1">Shoot tissue taken approximately 20 cm above the soil surface</tissue>
    </source>
</reference>
<evidence type="ECO:0000313" key="1">
    <source>
        <dbReference type="EMBL" id="JAD81627.1"/>
    </source>
</evidence>
<dbReference type="AlphaFoldDB" id="A0A0A9DD30"/>
<reference evidence="1" key="2">
    <citation type="journal article" date="2015" name="Data Brief">
        <title>Shoot transcriptome of the giant reed, Arundo donax.</title>
        <authorList>
            <person name="Barrero R.A."/>
            <person name="Guerrero F.D."/>
            <person name="Moolhuijzen P."/>
            <person name="Goolsby J.A."/>
            <person name="Tidwell J."/>
            <person name="Bellgard S.E."/>
            <person name="Bellgard M.I."/>
        </authorList>
    </citation>
    <scope>NUCLEOTIDE SEQUENCE</scope>
    <source>
        <tissue evidence="1">Shoot tissue taken approximately 20 cm above the soil surface</tissue>
    </source>
</reference>
<organism evidence="1">
    <name type="scientific">Arundo donax</name>
    <name type="common">Giant reed</name>
    <name type="synonym">Donax arundinaceus</name>
    <dbReference type="NCBI Taxonomy" id="35708"/>
    <lineage>
        <taxon>Eukaryota</taxon>
        <taxon>Viridiplantae</taxon>
        <taxon>Streptophyta</taxon>
        <taxon>Embryophyta</taxon>
        <taxon>Tracheophyta</taxon>
        <taxon>Spermatophyta</taxon>
        <taxon>Magnoliopsida</taxon>
        <taxon>Liliopsida</taxon>
        <taxon>Poales</taxon>
        <taxon>Poaceae</taxon>
        <taxon>PACMAD clade</taxon>
        <taxon>Arundinoideae</taxon>
        <taxon>Arundineae</taxon>
        <taxon>Arundo</taxon>
    </lineage>
</organism>
<name>A0A0A9DD30_ARUDO</name>